<feature type="region of interest" description="Disordered" evidence="1">
    <location>
        <begin position="1"/>
        <end position="92"/>
    </location>
</feature>
<comment type="caution">
    <text evidence="2">The sequence shown here is derived from an EMBL/GenBank/DDBJ whole genome shotgun (WGS) entry which is preliminary data.</text>
</comment>
<gene>
    <name evidence="2" type="ORF">Pfra01_001580700</name>
</gene>
<evidence type="ECO:0000313" key="3">
    <source>
        <dbReference type="Proteomes" id="UP001165121"/>
    </source>
</evidence>
<keyword evidence="3" id="KW-1185">Reference proteome</keyword>
<organism evidence="2 3">
    <name type="scientific">Phytophthora fragariaefolia</name>
    <dbReference type="NCBI Taxonomy" id="1490495"/>
    <lineage>
        <taxon>Eukaryota</taxon>
        <taxon>Sar</taxon>
        <taxon>Stramenopiles</taxon>
        <taxon>Oomycota</taxon>
        <taxon>Peronosporomycetes</taxon>
        <taxon>Peronosporales</taxon>
        <taxon>Peronosporaceae</taxon>
        <taxon>Phytophthora</taxon>
    </lineage>
</organism>
<name>A0A9W6XQW4_9STRA</name>
<feature type="compositionally biased region" description="Basic and acidic residues" evidence="1">
    <location>
        <begin position="72"/>
        <end position="92"/>
    </location>
</feature>
<protein>
    <submittedName>
        <fullName evidence="2">Unnamed protein product</fullName>
    </submittedName>
</protein>
<proteinExistence type="predicted"/>
<sequence length="1005" mass="116040">MEGQDGPPDPDKPEEGPPPQQTCTTGNQENRHSKKDKSLLMQRTEANTDSKPQEQEQNTHQHLPVESPLIQEAKDPPHEPGEKLSEPNKPKLSEYDLTAQLRTMMELNNDLPEQEKQDTKPILQQHENQDLPTAKAHYPQLQTTELAGLLRLCTIVFTQQNKSDQQWIRRIKGLITTIFDSSRPLEDVISLKDELMEEKQDGIVRFKTDVYSSDEIEELRSIYKTPYEFPTILREPTNPEKRIIKGLLEGMILAQELPQFLKRTCNNEMLRVIQNTMHAQVEGELMIRLPGQFPVYPDFQTRDRLRYSILQGAKSKGFNMDELTQMLGETKQVCYNAQQHTVHLIYWTREAATKWAQTYKSLPFRNRRFLLINIYPDDNNEGETAIEQASRVRNRQIGRDGIAHARQHDRYRIRLLNISRFIDEAGLEEMWTVPREIFATQNRQDESDIHKATTDVQQKPVNQHQSLQSTNQANEWHTPRYRGRRTRINQGTTMTSTLLQQSNNFNRNHSVGDTIDLVSDTESQQTNLENSSGQEPNNTVATPKRILRTSQLTKQRRLIMQAVTKKNSKLRRETTQILEQLDIDSMEKQGNTGKKVMELCGLSEVSTPDTGNCQYYSMAMDLLDKDFSTEESSKAIENLTAKVKKGQKMALEHGCEEEYSHAEGQTRLLSCMYDTSNLTESQTKQQLMEYMEDVVSSSSKKTSFIAKSLWGTDFTLHLATKLLQRPIFVLIATDNLETATYQIYEPQRVTKTQFTIDTAGEYTISNDKSKIWIQRLQKECQSNEPVEHLPIVLKYGHQHYSRLQFRNSQDDRSTITAEAYPQAVPPEDFSTIIHKQQRNHDRDNLPNTKLMFHNLKQKETRMLLLSNKEEHKKYNQNHWKSKYVEKTSKRTLLSSDVISTTTSENSDVEMENSLDSPWTPPMPTEDEIMEHPPDPPENRPVANTGRLAHNRGATKASIRGDPSQRVQWNGLEKVWQQFSSLVFPNLQADTKAWSNAVLAHPHNFF</sequence>
<feature type="region of interest" description="Disordered" evidence="1">
    <location>
        <begin position="900"/>
        <end position="926"/>
    </location>
</feature>
<reference evidence="2" key="1">
    <citation type="submission" date="2023-04" db="EMBL/GenBank/DDBJ databases">
        <title>Phytophthora fragariaefolia NBRC 109709.</title>
        <authorList>
            <person name="Ichikawa N."/>
            <person name="Sato H."/>
            <person name="Tonouchi N."/>
        </authorList>
    </citation>
    <scope>NUCLEOTIDE SEQUENCE</scope>
    <source>
        <strain evidence="2">NBRC 109709</strain>
    </source>
</reference>
<evidence type="ECO:0000256" key="1">
    <source>
        <dbReference type="SAM" id="MobiDB-lite"/>
    </source>
</evidence>
<evidence type="ECO:0000313" key="2">
    <source>
        <dbReference type="EMBL" id="GMF44831.1"/>
    </source>
</evidence>
<dbReference type="EMBL" id="BSXT01001733">
    <property type="protein sequence ID" value="GMF44831.1"/>
    <property type="molecule type" value="Genomic_DNA"/>
</dbReference>
<feature type="compositionally biased region" description="Basic and acidic residues" evidence="1">
    <location>
        <begin position="46"/>
        <end position="59"/>
    </location>
</feature>
<dbReference type="Proteomes" id="UP001165121">
    <property type="component" value="Unassembled WGS sequence"/>
</dbReference>
<dbReference type="AlphaFoldDB" id="A0A9W6XQW4"/>
<dbReference type="OrthoDB" id="128868at2759"/>
<accession>A0A9W6XQW4</accession>